<dbReference type="AlphaFoldDB" id="A0A1F7UU01"/>
<comment type="caution">
    <text evidence="1">The sequence shown here is derived from an EMBL/GenBank/DDBJ whole genome shotgun (WGS) entry which is preliminary data.</text>
</comment>
<organism evidence="1 2">
    <name type="scientific">Candidatus Uhrbacteria bacterium RIFCSPLOWO2_01_FULL_47_25</name>
    <dbReference type="NCBI Taxonomy" id="1802402"/>
    <lineage>
        <taxon>Bacteria</taxon>
        <taxon>Candidatus Uhriibacteriota</taxon>
    </lineage>
</organism>
<dbReference type="EMBL" id="MGEK01000025">
    <property type="protein sequence ID" value="OGL81736.1"/>
    <property type="molecule type" value="Genomic_DNA"/>
</dbReference>
<evidence type="ECO:0000313" key="2">
    <source>
        <dbReference type="Proteomes" id="UP000176846"/>
    </source>
</evidence>
<name>A0A1F7UU01_9BACT</name>
<dbReference type="Proteomes" id="UP000176846">
    <property type="component" value="Unassembled WGS sequence"/>
</dbReference>
<evidence type="ECO:0000313" key="1">
    <source>
        <dbReference type="EMBL" id="OGL81736.1"/>
    </source>
</evidence>
<sequence>MRVGGGNYPPDRTGFGRSGGELLVYTEEVASQWRGIVHQMVRGEKGSEVSAQGLNPRLISLGLRSASRGRIL</sequence>
<gene>
    <name evidence="1" type="ORF">A2936_04940</name>
</gene>
<accession>A0A1F7UU01</accession>
<proteinExistence type="predicted"/>
<protein>
    <submittedName>
        <fullName evidence="1">Uncharacterized protein</fullName>
    </submittedName>
</protein>
<reference evidence="1 2" key="1">
    <citation type="journal article" date="2016" name="Nat. Commun.">
        <title>Thousands of microbial genomes shed light on interconnected biogeochemical processes in an aquifer system.</title>
        <authorList>
            <person name="Anantharaman K."/>
            <person name="Brown C.T."/>
            <person name="Hug L.A."/>
            <person name="Sharon I."/>
            <person name="Castelle C.J."/>
            <person name="Probst A.J."/>
            <person name="Thomas B.C."/>
            <person name="Singh A."/>
            <person name="Wilkins M.J."/>
            <person name="Karaoz U."/>
            <person name="Brodie E.L."/>
            <person name="Williams K.H."/>
            <person name="Hubbard S.S."/>
            <person name="Banfield J.F."/>
        </authorList>
    </citation>
    <scope>NUCLEOTIDE SEQUENCE [LARGE SCALE GENOMIC DNA]</scope>
</reference>